<dbReference type="PANTHER" id="PTHR48475">
    <property type="entry name" value="RIBONUCLEASE H"/>
    <property type="match status" value="1"/>
</dbReference>
<dbReference type="CDD" id="cd01647">
    <property type="entry name" value="RT_LTR"/>
    <property type="match status" value="1"/>
</dbReference>
<name>A0A7J0E916_9ERIC</name>
<dbReference type="SUPFAM" id="SSF56672">
    <property type="entry name" value="DNA/RNA polymerases"/>
    <property type="match status" value="1"/>
</dbReference>
<dbReference type="InterPro" id="IPR036397">
    <property type="entry name" value="RNaseH_sf"/>
</dbReference>
<dbReference type="Gene3D" id="2.40.70.10">
    <property type="entry name" value="Acid Proteases"/>
    <property type="match status" value="1"/>
</dbReference>
<dbReference type="InterPro" id="IPR000477">
    <property type="entry name" value="RT_dom"/>
</dbReference>
<dbReference type="InterPro" id="IPR021109">
    <property type="entry name" value="Peptidase_aspartic_dom_sf"/>
</dbReference>
<dbReference type="InterPro" id="IPR043502">
    <property type="entry name" value="DNA/RNA_pol_sf"/>
</dbReference>
<dbReference type="InterPro" id="IPR041577">
    <property type="entry name" value="RT_RNaseH_2"/>
</dbReference>
<dbReference type="GO" id="GO:0003676">
    <property type="term" value="F:nucleic acid binding"/>
    <property type="evidence" value="ECO:0007669"/>
    <property type="project" value="InterPro"/>
</dbReference>
<organism evidence="5 6">
    <name type="scientific">Actinidia rufa</name>
    <dbReference type="NCBI Taxonomy" id="165716"/>
    <lineage>
        <taxon>Eukaryota</taxon>
        <taxon>Viridiplantae</taxon>
        <taxon>Streptophyta</taxon>
        <taxon>Embryophyta</taxon>
        <taxon>Tracheophyta</taxon>
        <taxon>Spermatophyta</taxon>
        <taxon>Magnoliopsida</taxon>
        <taxon>eudicotyledons</taxon>
        <taxon>Gunneridae</taxon>
        <taxon>Pentapetalae</taxon>
        <taxon>asterids</taxon>
        <taxon>Ericales</taxon>
        <taxon>Actinidiaceae</taxon>
        <taxon>Actinidia</taxon>
    </lineage>
</organism>
<evidence type="ECO:0000256" key="2">
    <source>
        <dbReference type="SAM" id="MobiDB-lite"/>
    </source>
</evidence>
<dbReference type="OrthoDB" id="1738821at2759"/>
<dbReference type="Pfam" id="PF17919">
    <property type="entry name" value="RT_RNaseH_2"/>
    <property type="match status" value="1"/>
</dbReference>
<keyword evidence="1" id="KW-0175">Coiled coil</keyword>
<feature type="domain" description="Reverse transcriptase" evidence="3">
    <location>
        <begin position="475"/>
        <end position="567"/>
    </location>
</feature>
<dbReference type="InterPro" id="IPR012337">
    <property type="entry name" value="RNaseH-like_sf"/>
</dbReference>
<dbReference type="Proteomes" id="UP000585474">
    <property type="component" value="Unassembled WGS sequence"/>
</dbReference>
<feature type="region of interest" description="Disordered" evidence="2">
    <location>
        <begin position="173"/>
        <end position="201"/>
    </location>
</feature>
<evidence type="ECO:0000259" key="3">
    <source>
        <dbReference type="Pfam" id="PF00078"/>
    </source>
</evidence>
<dbReference type="CDD" id="cd00303">
    <property type="entry name" value="retropepsin_like"/>
    <property type="match status" value="1"/>
</dbReference>
<dbReference type="PANTHER" id="PTHR48475:SF2">
    <property type="entry name" value="RIBONUCLEASE H"/>
    <property type="match status" value="1"/>
</dbReference>
<comment type="caution">
    <text evidence="5">The sequence shown here is derived from an EMBL/GenBank/DDBJ whole genome shotgun (WGS) entry which is preliminary data.</text>
</comment>
<evidence type="ECO:0000313" key="6">
    <source>
        <dbReference type="Proteomes" id="UP000585474"/>
    </source>
</evidence>
<keyword evidence="6" id="KW-1185">Reference proteome</keyword>
<feature type="compositionally biased region" description="Basic and acidic residues" evidence="2">
    <location>
        <begin position="84"/>
        <end position="98"/>
    </location>
</feature>
<sequence length="1313" mass="148660">MNNGGPLGENDTGLSVYYYFATRTLAVKNSLLGANQMAVASYKLGLSPGDRLWENLTLDPPTVLRDLMSRVEMFAQLEDDVRESEKAEGKLGRAEASVKRRKDGPSPYEIRARQGINVVFKESIYKLLARIRDKPYFKKPEPMGGDPKRRNQRWRAQLVHDGHLKEFVDNEKTRAKAAEVEANRRPDRVREETEEAADAEDEDLPLGTIHMIGGPNDPSLESKIRERDPHDQANARADLERVQHPHSYPLVVQLRIGGYDVRRILVDTGSSVEVMYYDLFKQLKIPQDQLKPARAPLVGFNAQAHWPLGTVSLKTRAGSQELMTEFVDERSGFHSSHQAIKFLTPRGEEAIFGDQVAAKQCYLATVSTKMAMKEVQIIEENIKVLEDMGRDPEAKVIEELVRYELDEPGSDRFFLVKSDLNECERTELIQLLKANIEAFAWTPYEMPGIDPNFIKHELNRISSNRSARPDREKTAFLTLRGVFCYKVMPFGLKNAGATYQRMVTKMFNHVLGKTMDAYIDDMVVKSKEESDHLRDLAEIFAILRQHKLRLNAAKCAFGVGSRKFLGHLVTRRGIEANPEQIAAIDQIASLRNAKEVQKLAGMAVALNRFISKSSDKCRPFFKLLRKNAKFSWDEESEMALQQFKKYLTKPPLLSTPDEGELLHVYLVVSEHALSSVLLREVANEQRPIYFVSKTLTDCQTRYLPLEKLVLALVVTSRKLMHYFQAHPISVYTEFPLKAILMKADLTGRLSKWSLELGQFDISFLPRAAIKGQVLADFVAEFSPRPEIPGQIQSKPLEKGENSQNAPSELRTTGENTEVEPFVAWQMYVDGARNRQGAGAAEYEALIAGLRSASKLGVPELCVAKNLISEFRAIKIEQVGREFNAHANALASLASTFEGDHGRTVAVDVVSVPSIGEAQSSVLVNTRRIRSGSRLHDFGSPPQETCTRDLIKAPTCCVYIRASSRMYFMKSMREYADYTLGEDRWRTELFHRGTGGLTCIRTLRYMCAGILPRAPGNKRFLLVVTDYFTKWVEAEPLAQIKETDVIRFIREKAKGRWVDELANVLWAYRTTPRKATNETPYSLAFEFEAVIPLEVGLPTIRTEAYNTSNNNEVLARDLDLAEERRENALIRMADYQKKVVGNTKDPIDGKLAPNWEGPYKVIKLARRSSYYLEDAEGKEIPRPWNASNLRKERLRGPRQLHLHSNTVNRAEHSILNDNGTPVIEYCKKRSTGLQLILLSLVDSCLEIRHDSTRLSIFGEWGGDGEANSTEPPARAECRTKAQKLQSFWEQKLQTTELLRTEVDEVEVLANPTHV</sequence>
<evidence type="ECO:0000313" key="5">
    <source>
        <dbReference type="EMBL" id="GFY82875.1"/>
    </source>
</evidence>
<accession>A0A7J0E916</accession>
<dbReference type="SUPFAM" id="SSF53098">
    <property type="entry name" value="Ribonuclease H-like"/>
    <property type="match status" value="1"/>
</dbReference>
<reference evidence="5 6" key="1">
    <citation type="submission" date="2019-07" db="EMBL/GenBank/DDBJ databases">
        <title>De Novo Assembly of kiwifruit Actinidia rufa.</title>
        <authorList>
            <person name="Sugita-Konishi S."/>
            <person name="Sato K."/>
            <person name="Mori E."/>
            <person name="Abe Y."/>
            <person name="Kisaki G."/>
            <person name="Hamano K."/>
            <person name="Suezawa K."/>
            <person name="Otani M."/>
            <person name="Fukuda T."/>
            <person name="Manabe T."/>
            <person name="Gomi K."/>
            <person name="Tabuchi M."/>
            <person name="Akimitsu K."/>
            <person name="Kataoka I."/>
        </authorList>
    </citation>
    <scope>NUCLEOTIDE SEQUENCE [LARGE SCALE GENOMIC DNA]</scope>
    <source>
        <strain evidence="6">cv. Fuchu</strain>
    </source>
</reference>
<dbReference type="InterPro" id="IPR043128">
    <property type="entry name" value="Rev_trsase/Diguanyl_cyclase"/>
</dbReference>
<dbReference type="EMBL" id="BJWL01000002">
    <property type="protein sequence ID" value="GFY82875.1"/>
    <property type="molecule type" value="Genomic_DNA"/>
</dbReference>
<evidence type="ECO:0000256" key="1">
    <source>
        <dbReference type="SAM" id="Coils"/>
    </source>
</evidence>
<feature type="coiled-coil region" evidence="1">
    <location>
        <begin position="1110"/>
        <end position="1137"/>
    </location>
</feature>
<feature type="compositionally biased region" description="Polar residues" evidence="2">
    <location>
        <begin position="801"/>
        <end position="814"/>
    </location>
</feature>
<dbReference type="Pfam" id="PF00078">
    <property type="entry name" value="RVT_1"/>
    <property type="match status" value="1"/>
</dbReference>
<feature type="compositionally biased region" description="Basic and acidic residues" evidence="2">
    <location>
        <begin position="173"/>
        <end position="191"/>
    </location>
</feature>
<evidence type="ECO:0000259" key="4">
    <source>
        <dbReference type="Pfam" id="PF17919"/>
    </source>
</evidence>
<gene>
    <name evidence="5" type="ORF">Acr_02g0011150</name>
</gene>
<feature type="region of interest" description="Disordered" evidence="2">
    <location>
        <begin position="786"/>
        <end position="814"/>
    </location>
</feature>
<feature type="region of interest" description="Disordered" evidence="2">
    <location>
        <begin position="84"/>
        <end position="105"/>
    </location>
</feature>
<feature type="domain" description="Reverse transcriptase/retrotransposon-derived protein RNase H-like" evidence="4">
    <location>
        <begin position="632"/>
        <end position="730"/>
    </location>
</feature>
<protein>
    <recommendedName>
        <fullName evidence="7">Reverse transcriptase domain-containing protein</fullName>
    </recommendedName>
</protein>
<evidence type="ECO:0008006" key="7">
    <source>
        <dbReference type="Google" id="ProtNLM"/>
    </source>
</evidence>
<proteinExistence type="predicted"/>
<dbReference type="Gene3D" id="3.30.420.10">
    <property type="entry name" value="Ribonuclease H-like superfamily/Ribonuclease H"/>
    <property type="match status" value="1"/>
</dbReference>
<dbReference type="Gene3D" id="3.30.70.270">
    <property type="match status" value="2"/>
</dbReference>
<feature type="compositionally biased region" description="Acidic residues" evidence="2">
    <location>
        <begin position="192"/>
        <end position="201"/>
    </location>
</feature>